<dbReference type="OrthoDB" id="9785164at2"/>
<dbReference type="PROSITE" id="PS50977">
    <property type="entry name" value="HTH_TETR_2"/>
    <property type="match status" value="1"/>
</dbReference>
<evidence type="ECO:0000259" key="5">
    <source>
        <dbReference type="PROSITE" id="PS50977"/>
    </source>
</evidence>
<dbReference type="InterPro" id="IPR050624">
    <property type="entry name" value="HTH-type_Tx_Regulator"/>
</dbReference>
<reference evidence="6 7" key="1">
    <citation type="submission" date="2019-04" db="EMBL/GenBank/DDBJ databases">
        <title>Genome sequencing of Clostridium botulinum Groups I-IV and Clostridium butyricum.</title>
        <authorList>
            <person name="Brunt J."/>
            <person name="Van Vliet A.H.M."/>
            <person name="Stringer S.C."/>
            <person name="Carter A.T."/>
            <person name="Peck M.W."/>
        </authorList>
    </citation>
    <scope>NUCLEOTIDE SEQUENCE [LARGE SCALE GENOMIC DNA]</scope>
    <source>
        <strain evidence="6 7">1605</strain>
    </source>
</reference>
<keyword evidence="3" id="KW-0804">Transcription</keyword>
<dbReference type="Proteomes" id="UP000476820">
    <property type="component" value="Unassembled WGS sequence"/>
</dbReference>
<dbReference type="InterPro" id="IPR001647">
    <property type="entry name" value="HTH_TetR"/>
</dbReference>
<protein>
    <submittedName>
        <fullName evidence="6">TetR/AcrR family transcriptional regulator</fullName>
    </submittedName>
</protein>
<dbReference type="FunFam" id="1.10.10.60:FF:000141">
    <property type="entry name" value="TetR family transcriptional regulator"/>
    <property type="match status" value="1"/>
</dbReference>
<dbReference type="GO" id="GO:0003677">
    <property type="term" value="F:DNA binding"/>
    <property type="evidence" value="ECO:0007669"/>
    <property type="project" value="UniProtKB-UniRule"/>
</dbReference>
<dbReference type="InterPro" id="IPR009057">
    <property type="entry name" value="Homeodomain-like_sf"/>
</dbReference>
<dbReference type="SUPFAM" id="SSF46689">
    <property type="entry name" value="Homeodomain-like"/>
    <property type="match status" value="1"/>
</dbReference>
<dbReference type="GO" id="GO:0045892">
    <property type="term" value="P:negative regulation of DNA-templated transcription"/>
    <property type="evidence" value="ECO:0007669"/>
    <property type="project" value="UniProtKB-ARBA"/>
</dbReference>
<feature type="DNA-binding region" description="H-T-H motif" evidence="4">
    <location>
        <begin position="31"/>
        <end position="50"/>
    </location>
</feature>
<dbReference type="PANTHER" id="PTHR43479:SF11">
    <property type="entry name" value="ACREF_ENVCD OPERON REPRESSOR-RELATED"/>
    <property type="match status" value="1"/>
</dbReference>
<gene>
    <name evidence="6" type="ORF">FC774_05245</name>
</gene>
<dbReference type="EMBL" id="SWOV01000009">
    <property type="protein sequence ID" value="NFF87278.1"/>
    <property type="molecule type" value="Genomic_DNA"/>
</dbReference>
<dbReference type="Pfam" id="PF00440">
    <property type="entry name" value="TetR_N"/>
    <property type="match status" value="1"/>
</dbReference>
<comment type="caution">
    <text evidence="6">The sequence shown here is derived from an EMBL/GenBank/DDBJ whole genome shotgun (WGS) entry which is preliminary data.</text>
</comment>
<dbReference type="PRINTS" id="PR00455">
    <property type="entry name" value="HTHTETR"/>
</dbReference>
<accession>A0A0M1M1U3</accession>
<sequence>MRISKDPEERKQEILDTAMKLFCEKGYDKTSIADIAKEINVAQGLCYRYFPSKEALFDAAIDQYADLLVGKMTRKICEKKVSLKEVINSMNNSVEVPNTLYYKVFHGKGNSTLHERLSLQVCRKLVPFVKNIINSAVENGEIKIDTKEIEAVASFCVYGQIGILNNTNLTEEEKNTLIKNILLKYFNI</sequence>
<dbReference type="RefSeq" id="WP_017826085.1">
    <property type="nucleotide sequence ID" value="NZ_LFPA01000171.1"/>
</dbReference>
<evidence type="ECO:0000256" key="4">
    <source>
        <dbReference type="PROSITE-ProRule" id="PRU00335"/>
    </source>
</evidence>
<organism evidence="6 7">
    <name type="scientific">Clostridium botulinum</name>
    <dbReference type="NCBI Taxonomy" id="1491"/>
    <lineage>
        <taxon>Bacteria</taxon>
        <taxon>Bacillati</taxon>
        <taxon>Bacillota</taxon>
        <taxon>Clostridia</taxon>
        <taxon>Eubacteriales</taxon>
        <taxon>Clostridiaceae</taxon>
        <taxon>Clostridium</taxon>
    </lineage>
</organism>
<proteinExistence type="predicted"/>
<dbReference type="AlphaFoldDB" id="A0A0M1M1U3"/>
<evidence type="ECO:0000256" key="2">
    <source>
        <dbReference type="ARBA" id="ARBA00023125"/>
    </source>
</evidence>
<feature type="domain" description="HTH tetR-type" evidence="5">
    <location>
        <begin position="8"/>
        <end position="68"/>
    </location>
</feature>
<keyword evidence="1" id="KW-0805">Transcription regulation</keyword>
<evidence type="ECO:0000256" key="3">
    <source>
        <dbReference type="ARBA" id="ARBA00023163"/>
    </source>
</evidence>
<evidence type="ECO:0000313" key="7">
    <source>
        <dbReference type="Proteomes" id="UP000476820"/>
    </source>
</evidence>
<dbReference type="Gene3D" id="1.10.357.10">
    <property type="entry name" value="Tetracycline Repressor, domain 2"/>
    <property type="match status" value="1"/>
</dbReference>
<dbReference type="PANTHER" id="PTHR43479">
    <property type="entry name" value="ACREF/ENVCD OPERON REPRESSOR-RELATED"/>
    <property type="match status" value="1"/>
</dbReference>
<keyword evidence="2 4" id="KW-0238">DNA-binding</keyword>
<name>A0A0M1M1U3_CLOBO</name>
<evidence type="ECO:0000313" key="6">
    <source>
        <dbReference type="EMBL" id="NFF87278.1"/>
    </source>
</evidence>
<evidence type="ECO:0000256" key="1">
    <source>
        <dbReference type="ARBA" id="ARBA00023015"/>
    </source>
</evidence>